<name>A0A8J6Q8C6_9FLAO</name>
<reference evidence="3 4" key="1">
    <citation type="journal article" date="2018" name="J. Microbiol.">
        <title>Aestuariibaculum marinum sp. nov., a marine bacterium isolated from seawater in South Korea.</title>
        <authorList>
            <person name="Choi J."/>
            <person name="Lee D."/>
            <person name="Jang J.H."/>
            <person name="Cha S."/>
            <person name="Seo T."/>
        </authorList>
    </citation>
    <scope>NUCLEOTIDE SEQUENCE [LARGE SCALE GENOMIC DNA]</scope>
    <source>
        <strain evidence="3 4">IP7</strain>
    </source>
</reference>
<feature type="transmembrane region" description="Helical" evidence="1">
    <location>
        <begin position="6"/>
        <end position="24"/>
    </location>
</feature>
<feature type="domain" description="CAAX prenyl protease 2/Lysostaphin resistance protein A-like" evidence="2">
    <location>
        <begin position="128"/>
        <end position="207"/>
    </location>
</feature>
<sequence>MNFQLTIWVLGVSFTAYFLISIVFNRLGINNLQSSLNIINGLKLLNLKHVLGILLFGVLPFAVFPEMRQLVYSVGVFNLHVLVGFLLACFLCVFTACLAVGNNHKLNDIDAVSFYQLSNARGYFAIRFVFLLCYEFFFRGIVFFFFLESYGLTLSILYVTFFYVLIHAFDSKREMLGAIPFGVLLCVFSYYTGSIWYAFLLHMALSAVYEISIFYHLTFKNQSTS</sequence>
<keyword evidence="1" id="KW-0472">Membrane</keyword>
<dbReference type="InterPro" id="IPR003675">
    <property type="entry name" value="Rce1/LyrA-like_dom"/>
</dbReference>
<dbReference type="GO" id="GO:0080120">
    <property type="term" value="P:CAAX-box protein maturation"/>
    <property type="evidence" value="ECO:0007669"/>
    <property type="project" value="UniProtKB-ARBA"/>
</dbReference>
<organism evidence="3 4">
    <name type="scientific">Aestuariibaculum marinum</name>
    <dbReference type="NCBI Taxonomy" id="2683592"/>
    <lineage>
        <taxon>Bacteria</taxon>
        <taxon>Pseudomonadati</taxon>
        <taxon>Bacteroidota</taxon>
        <taxon>Flavobacteriia</taxon>
        <taxon>Flavobacteriales</taxon>
        <taxon>Flavobacteriaceae</taxon>
    </lineage>
</organism>
<keyword evidence="4" id="KW-1185">Reference proteome</keyword>
<keyword evidence="3" id="KW-0645">Protease</keyword>
<feature type="transmembrane region" description="Helical" evidence="1">
    <location>
        <begin position="152"/>
        <end position="169"/>
    </location>
</feature>
<evidence type="ECO:0000313" key="3">
    <source>
        <dbReference type="EMBL" id="MBD0825273.1"/>
    </source>
</evidence>
<dbReference type="AlphaFoldDB" id="A0A8J6Q8C6"/>
<evidence type="ECO:0000256" key="1">
    <source>
        <dbReference type="SAM" id="Phobius"/>
    </source>
</evidence>
<keyword evidence="1" id="KW-0812">Transmembrane</keyword>
<keyword evidence="3" id="KW-0378">Hydrolase</keyword>
<feature type="transmembrane region" description="Helical" evidence="1">
    <location>
        <begin position="122"/>
        <end position="146"/>
    </location>
</feature>
<dbReference type="EMBL" id="JACVXD010000012">
    <property type="protein sequence ID" value="MBD0825273.1"/>
    <property type="molecule type" value="Genomic_DNA"/>
</dbReference>
<dbReference type="RefSeq" id="WP_188224564.1">
    <property type="nucleotide sequence ID" value="NZ_JACVXD010000012.1"/>
</dbReference>
<comment type="caution">
    <text evidence="3">The sequence shown here is derived from an EMBL/GenBank/DDBJ whole genome shotgun (WGS) entry which is preliminary data.</text>
</comment>
<proteinExistence type="predicted"/>
<evidence type="ECO:0000259" key="2">
    <source>
        <dbReference type="Pfam" id="PF02517"/>
    </source>
</evidence>
<gene>
    <name evidence="3" type="ORF">ICJ85_14730</name>
</gene>
<keyword evidence="1" id="KW-1133">Transmembrane helix</keyword>
<feature type="transmembrane region" description="Helical" evidence="1">
    <location>
        <begin position="76"/>
        <end position="101"/>
    </location>
</feature>
<feature type="transmembrane region" description="Helical" evidence="1">
    <location>
        <begin position="45"/>
        <end position="64"/>
    </location>
</feature>
<evidence type="ECO:0000313" key="4">
    <source>
        <dbReference type="Proteomes" id="UP000621516"/>
    </source>
</evidence>
<feature type="transmembrane region" description="Helical" evidence="1">
    <location>
        <begin position="176"/>
        <end position="193"/>
    </location>
</feature>
<keyword evidence="3" id="KW-0482">Metalloprotease</keyword>
<protein>
    <submittedName>
        <fullName evidence="3">CPBP family intramembrane metalloprotease</fullName>
    </submittedName>
</protein>
<dbReference type="GO" id="GO:0008237">
    <property type="term" value="F:metallopeptidase activity"/>
    <property type="evidence" value="ECO:0007669"/>
    <property type="project" value="UniProtKB-KW"/>
</dbReference>
<accession>A0A8J6Q8C6</accession>
<dbReference type="GO" id="GO:0004175">
    <property type="term" value="F:endopeptidase activity"/>
    <property type="evidence" value="ECO:0007669"/>
    <property type="project" value="UniProtKB-ARBA"/>
</dbReference>
<dbReference type="Pfam" id="PF02517">
    <property type="entry name" value="Rce1-like"/>
    <property type="match status" value="1"/>
</dbReference>
<dbReference type="Proteomes" id="UP000621516">
    <property type="component" value="Unassembled WGS sequence"/>
</dbReference>